<feature type="transmembrane region" description="Helical" evidence="1">
    <location>
        <begin position="83"/>
        <end position="106"/>
    </location>
</feature>
<accession>A0A9D1V6V7</accession>
<sequence length="356" mass="37608">MNAIFKKTAQSVRLAAALTGTVVGAGFLSGTELVRFFPERGYLSWLALSVFLYAGCFVLLFLCGKKYGGYQGMLRALFGRAAFLFGGVMTVSSFIMCASMLAGLAAAGEEGLSLPARLLPIAACFLLFFFGRGNKGLFAVNLALVPLILAFIFSMAGQPWEAGMQGAESDAFSCLSGVLAYVCMNCFLAAPLICDAGASGGGGTGCAIAALVTGVCAAILLAKISSEEGVREMQMPVLALLTGGARALFSCVCAAGILTTLFSSWYPLDILCAKKRRAVIWRAALLAGAFLLSLFGLKHIVRFVYPLIGGAGAIFLAVCTAQSRLLFDKPLFGKGDQRVHARGKHAQDHRRRHHEV</sequence>
<evidence type="ECO:0000313" key="2">
    <source>
        <dbReference type="EMBL" id="HIX06854.1"/>
    </source>
</evidence>
<feature type="transmembrane region" description="Helical" evidence="1">
    <location>
        <begin position="279"/>
        <end position="297"/>
    </location>
</feature>
<dbReference type="InterPro" id="IPR038728">
    <property type="entry name" value="YkvI-like"/>
</dbReference>
<gene>
    <name evidence="2" type="ORF">H9741_00095</name>
</gene>
<feature type="transmembrane region" description="Helical" evidence="1">
    <location>
        <begin position="245"/>
        <end position="267"/>
    </location>
</feature>
<evidence type="ECO:0000313" key="3">
    <source>
        <dbReference type="Proteomes" id="UP000824204"/>
    </source>
</evidence>
<dbReference type="EMBL" id="DXFX01000002">
    <property type="protein sequence ID" value="HIX06854.1"/>
    <property type="molecule type" value="Genomic_DNA"/>
</dbReference>
<feature type="transmembrane region" description="Helical" evidence="1">
    <location>
        <begin position="112"/>
        <end position="130"/>
    </location>
</feature>
<feature type="transmembrane region" description="Helical" evidence="1">
    <location>
        <begin position="42"/>
        <end position="62"/>
    </location>
</feature>
<feature type="transmembrane region" description="Helical" evidence="1">
    <location>
        <begin position="303"/>
        <end position="327"/>
    </location>
</feature>
<feature type="transmembrane region" description="Helical" evidence="1">
    <location>
        <begin position="175"/>
        <end position="194"/>
    </location>
</feature>
<keyword evidence="1" id="KW-0812">Transmembrane</keyword>
<evidence type="ECO:0008006" key="4">
    <source>
        <dbReference type="Google" id="ProtNLM"/>
    </source>
</evidence>
<dbReference type="AlphaFoldDB" id="A0A9D1V6V7"/>
<feature type="transmembrane region" description="Helical" evidence="1">
    <location>
        <begin position="12"/>
        <end position="30"/>
    </location>
</feature>
<keyword evidence="1" id="KW-0472">Membrane</keyword>
<reference evidence="2" key="2">
    <citation type="submission" date="2021-04" db="EMBL/GenBank/DDBJ databases">
        <authorList>
            <person name="Gilroy R."/>
        </authorList>
    </citation>
    <scope>NUCLEOTIDE SEQUENCE</scope>
    <source>
        <strain evidence="2">811</strain>
    </source>
</reference>
<proteinExistence type="predicted"/>
<evidence type="ECO:0000256" key="1">
    <source>
        <dbReference type="SAM" id="Phobius"/>
    </source>
</evidence>
<protein>
    <recommendedName>
        <fullName evidence="4">Membrane protein YkvI</fullName>
    </recommendedName>
</protein>
<organism evidence="2 3">
    <name type="scientific">Candidatus Borkfalkia faecipullorum</name>
    <dbReference type="NCBI Taxonomy" id="2838510"/>
    <lineage>
        <taxon>Bacteria</taxon>
        <taxon>Bacillati</taxon>
        <taxon>Bacillota</taxon>
        <taxon>Clostridia</taxon>
        <taxon>Christensenellales</taxon>
        <taxon>Christensenellaceae</taxon>
        <taxon>Candidatus Borkfalkia</taxon>
    </lineage>
</organism>
<dbReference type="PANTHER" id="PTHR37814:SF1">
    <property type="entry name" value="MEMBRANE PROTEIN"/>
    <property type="match status" value="1"/>
</dbReference>
<feature type="transmembrane region" description="Helical" evidence="1">
    <location>
        <begin position="137"/>
        <end position="155"/>
    </location>
</feature>
<reference evidence="2" key="1">
    <citation type="journal article" date="2021" name="PeerJ">
        <title>Extensive microbial diversity within the chicken gut microbiome revealed by metagenomics and culture.</title>
        <authorList>
            <person name="Gilroy R."/>
            <person name="Ravi A."/>
            <person name="Getino M."/>
            <person name="Pursley I."/>
            <person name="Horton D.L."/>
            <person name="Alikhan N.F."/>
            <person name="Baker D."/>
            <person name="Gharbi K."/>
            <person name="Hall N."/>
            <person name="Watson M."/>
            <person name="Adriaenssens E.M."/>
            <person name="Foster-Nyarko E."/>
            <person name="Jarju S."/>
            <person name="Secka A."/>
            <person name="Antonio M."/>
            <person name="Oren A."/>
            <person name="Chaudhuri R.R."/>
            <person name="La Ragione R."/>
            <person name="Hildebrand F."/>
            <person name="Pallen M.J."/>
        </authorList>
    </citation>
    <scope>NUCLEOTIDE SEQUENCE</scope>
    <source>
        <strain evidence="2">811</strain>
    </source>
</reference>
<keyword evidence="1" id="KW-1133">Transmembrane helix</keyword>
<comment type="caution">
    <text evidence="2">The sequence shown here is derived from an EMBL/GenBank/DDBJ whole genome shotgun (WGS) entry which is preliminary data.</text>
</comment>
<name>A0A9D1V6V7_9FIRM</name>
<dbReference type="PANTHER" id="PTHR37814">
    <property type="entry name" value="CONSERVED MEMBRANE PROTEIN"/>
    <property type="match status" value="1"/>
</dbReference>
<dbReference type="Proteomes" id="UP000824204">
    <property type="component" value="Unassembled WGS sequence"/>
</dbReference>
<feature type="transmembrane region" description="Helical" evidence="1">
    <location>
        <begin position="206"/>
        <end position="225"/>
    </location>
</feature>